<protein>
    <submittedName>
        <fullName evidence="3">HPP family protein</fullName>
    </submittedName>
</protein>
<organism evidence="3 4">
    <name type="scientific">Phaeobacter piscinae</name>
    <dbReference type="NCBI Taxonomy" id="1580596"/>
    <lineage>
        <taxon>Bacteria</taxon>
        <taxon>Pseudomonadati</taxon>
        <taxon>Pseudomonadota</taxon>
        <taxon>Alphaproteobacteria</taxon>
        <taxon>Rhodobacterales</taxon>
        <taxon>Roseobacteraceae</taxon>
        <taxon>Phaeobacter</taxon>
    </lineage>
</organism>
<accession>A0AAN1LB02</accession>
<feature type="domain" description="HPP transmembrane region" evidence="2">
    <location>
        <begin position="14"/>
        <end position="162"/>
    </location>
</feature>
<evidence type="ECO:0000313" key="4">
    <source>
        <dbReference type="Proteomes" id="UP000218606"/>
    </source>
</evidence>
<feature type="transmembrane region" description="Helical" evidence="1">
    <location>
        <begin position="45"/>
        <end position="63"/>
    </location>
</feature>
<feature type="transmembrane region" description="Helical" evidence="1">
    <location>
        <begin position="131"/>
        <end position="153"/>
    </location>
</feature>
<dbReference type="PANTHER" id="PTHR33741">
    <property type="entry name" value="TRANSMEMBRANE PROTEIN DDB_G0269096-RELATED"/>
    <property type="match status" value="1"/>
</dbReference>
<name>A0AAN1LB02_9RHOB</name>
<keyword evidence="1" id="KW-1133">Transmembrane helix</keyword>
<gene>
    <name evidence="3" type="ORF">PhaeoP13_02005</name>
</gene>
<dbReference type="Proteomes" id="UP000218606">
    <property type="component" value="Chromosome"/>
</dbReference>
<dbReference type="PANTHER" id="PTHR33741:SF5">
    <property type="entry name" value="TRANSMEMBRANE PROTEIN DDB_G0269096-RELATED"/>
    <property type="match status" value="1"/>
</dbReference>
<evidence type="ECO:0000259" key="2">
    <source>
        <dbReference type="Pfam" id="PF04982"/>
    </source>
</evidence>
<dbReference type="InterPro" id="IPR058581">
    <property type="entry name" value="TM_HPP"/>
</dbReference>
<feature type="transmembrane region" description="Helical" evidence="1">
    <location>
        <begin position="93"/>
        <end position="111"/>
    </location>
</feature>
<keyword evidence="1" id="KW-0472">Membrane</keyword>
<feature type="transmembrane region" description="Helical" evidence="1">
    <location>
        <begin position="20"/>
        <end position="38"/>
    </location>
</feature>
<feature type="transmembrane region" description="Helical" evidence="1">
    <location>
        <begin position="69"/>
        <end position="86"/>
    </location>
</feature>
<evidence type="ECO:0000256" key="1">
    <source>
        <dbReference type="SAM" id="Phobius"/>
    </source>
</evidence>
<evidence type="ECO:0000313" key="3">
    <source>
        <dbReference type="EMBL" id="ATG43934.1"/>
    </source>
</evidence>
<dbReference type="InterPro" id="IPR007065">
    <property type="entry name" value="HPP"/>
</dbReference>
<reference evidence="3 4" key="1">
    <citation type="journal article" date="2017" name="Front. Microbiol.">
        <title>Phaeobacter piscinae sp. nov., a species of the Roseobacter group and potential aquaculture probiont.</title>
        <authorList>
            <person name="Sonnenschein E.C."/>
            <person name="Phippen C.B.W."/>
            <person name="Nielsen K.F."/>
            <person name="Mateiu R.V."/>
            <person name="Melchiorsen J."/>
            <person name="Gram L."/>
            <person name="Overmann J."/>
            <person name="Freese H.M."/>
        </authorList>
    </citation>
    <scope>NUCLEOTIDE SEQUENCE [LARGE SCALE GENOMIC DNA]</scope>
    <source>
        <strain evidence="3 4">P13</strain>
    </source>
</reference>
<proteinExistence type="predicted"/>
<sequence length="166" mass="17205">MGMTMDRYFKRALPHPSLRAVVMAGLGAFLAIAALSLLTTHANLLLLIAPFGASCVLLFSVPASPLSQPAHVVGGHLLATAVALALNALLPDAWWALALAVGLSIALMAALRLTHPPAGADPLVVFATDPGISFLLFPVLIGAVALVAIATLFHRISGHDYPLRHG</sequence>
<dbReference type="Pfam" id="PF04982">
    <property type="entry name" value="TM_HPP"/>
    <property type="match status" value="1"/>
</dbReference>
<dbReference type="AlphaFoldDB" id="A0AAN1LB02"/>
<keyword evidence="1" id="KW-0812">Transmembrane</keyword>
<dbReference type="EMBL" id="CP010767">
    <property type="protein sequence ID" value="ATG43934.1"/>
    <property type="molecule type" value="Genomic_DNA"/>
</dbReference>